<evidence type="ECO:0000313" key="6">
    <source>
        <dbReference type="EMBL" id="NYS59831.1"/>
    </source>
</evidence>
<keyword evidence="4" id="KW-1133">Transmembrane helix</keyword>
<dbReference type="GO" id="GO:0005886">
    <property type="term" value="C:plasma membrane"/>
    <property type="evidence" value="ECO:0007669"/>
    <property type="project" value="TreeGrafter"/>
</dbReference>
<dbReference type="Pfam" id="PF00990">
    <property type="entry name" value="GGDEF"/>
    <property type="match status" value="1"/>
</dbReference>
<comment type="catalytic activity">
    <reaction evidence="3">
        <text>2 GTP = 3',3'-c-di-GMP + 2 diphosphate</text>
        <dbReference type="Rhea" id="RHEA:24898"/>
        <dbReference type="ChEBI" id="CHEBI:33019"/>
        <dbReference type="ChEBI" id="CHEBI:37565"/>
        <dbReference type="ChEBI" id="CHEBI:58805"/>
        <dbReference type="EC" id="2.7.7.65"/>
    </reaction>
</comment>
<dbReference type="PANTHER" id="PTHR45138">
    <property type="entry name" value="REGULATORY COMPONENTS OF SENSORY TRANSDUCTION SYSTEM"/>
    <property type="match status" value="1"/>
</dbReference>
<evidence type="ECO:0000259" key="5">
    <source>
        <dbReference type="PROSITE" id="PS50887"/>
    </source>
</evidence>
<keyword evidence="4" id="KW-0812">Transmembrane</keyword>
<dbReference type="GO" id="GO:0052621">
    <property type="term" value="F:diguanylate cyclase activity"/>
    <property type="evidence" value="ECO:0007669"/>
    <property type="project" value="UniProtKB-EC"/>
</dbReference>
<dbReference type="PROSITE" id="PS50887">
    <property type="entry name" value="GGDEF"/>
    <property type="match status" value="1"/>
</dbReference>
<feature type="transmembrane region" description="Helical" evidence="4">
    <location>
        <begin position="199"/>
        <end position="222"/>
    </location>
</feature>
<reference evidence="6 7" key="1">
    <citation type="journal article" date="2015" name="Int. J. Syst. Evol. Microbiol.">
        <title>Halomonas salicampi sp. nov., a halotolerant and alkalitolerant bacterium isolated from a saltern soil.</title>
        <authorList>
            <person name="Lee J.C."/>
            <person name="Kim Y.S."/>
            <person name="Yun B.S."/>
            <person name="Whang K.S."/>
        </authorList>
    </citation>
    <scope>NUCLEOTIDE SEQUENCE [LARGE SCALE GENOMIC DNA]</scope>
    <source>
        <strain evidence="6 7">BH103</strain>
    </source>
</reference>
<dbReference type="InterPro" id="IPR043128">
    <property type="entry name" value="Rev_trsase/Diguanyl_cyclase"/>
</dbReference>
<keyword evidence="7" id="KW-1185">Reference proteome</keyword>
<dbReference type="InterPro" id="IPR050469">
    <property type="entry name" value="Diguanylate_Cyclase"/>
</dbReference>
<sequence>MPSPMPAHSERRSDPSIAKPAETSWVSNTVSALSDTLTTRHHSRDFIFAHGHYLRSRVMAVGFIFLLLSPLWLLIDTLMLPRSVQSYTLTGRVVMMLGFAAVVWWAWRSEESIRRIRFSAGALIALPALFYALVLSVLPSGANQALVGYGFIPFLLVAALSVFPFTLLESLLAGLLLQVLLVFAQHVNGSWLTPAGLEAQWLLATLLIVALTANHFQLSLLLRLYRQATHDALTGLLNRGAMERRLAEIEREEARTGKQVPYALLMLDIDYFKRVNDTHGHSVGDKVLREFARLIALQVRAGDFVARYGGEEFVVVLLGADIENATYVAERIRQAVEGATLFDHDGNPVPVTTSIGVACPEEPLSSEATLKIADERLYFAKEGGRNRVNNG</sequence>
<dbReference type="GO" id="GO:1902201">
    <property type="term" value="P:negative regulation of bacterial-type flagellum-dependent cell motility"/>
    <property type="evidence" value="ECO:0007669"/>
    <property type="project" value="TreeGrafter"/>
</dbReference>
<gene>
    <name evidence="6" type="ORF">HZS81_03515</name>
</gene>
<evidence type="ECO:0000313" key="7">
    <source>
        <dbReference type="Proteomes" id="UP000586119"/>
    </source>
</evidence>
<name>A0A7Z0LIX4_9GAMM</name>
<dbReference type="AlphaFoldDB" id="A0A7Z0LIX4"/>
<feature type="domain" description="GGDEF" evidence="5">
    <location>
        <begin position="260"/>
        <end position="391"/>
    </location>
</feature>
<dbReference type="SMART" id="SM00267">
    <property type="entry name" value="GGDEF"/>
    <property type="match status" value="1"/>
</dbReference>
<dbReference type="InterPro" id="IPR029787">
    <property type="entry name" value="Nucleotide_cyclase"/>
</dbReference>
<dbReference type="NCBIfam" id="TIGR00254">
    <property type="entry name" value="GGDEF"/>
    <property type="match status" value="1"/>
</dbReference>
<dbReference type="CDD" id="cd01949">
    <property type="entry name" value="GGDEF"/>
    <property type="match status" value="1"/>
</dbReference>
<evidence type="ECO:0000256" key="1">
    <source>
        <dbReference type="ARBA" id="ARBA00001946"/>
    </source>
</evidence>
<evidence type="ECO:0000256" key="2">
    <source>
        <dbReference type="ARBA" id="ARBA00012528"/>
    </source>
</evidence>
<dbReference type="SUPFAM" id="SSF55073">
    <property type="entry name" value="Nucleotide cyclase"/>
    <property type="match status" value="1"/>
</dbReference>
<dbReference type="InterPro" id="IPR000160">
    <property type="entry name" value="GGDEF_dom"/>
</dbReference>
<protein>
    <recommendedName>
        <fullName evidence="2">diguanylate cyclase</fullName>
        <ecNumber evidence="2">2.7.7.65</ecNumber>
    </recommendedName>
</protein>
<proteinExistence type="predicted"/>
<dbReference type="EC" id="2.7.7.65" evidence="2"/>
<comment type="caution">
    <text evidence="6">The sequence shown here is derived from an EMBL/GenBank/DDBJ whole genome shotgun (WGS) entry which is preliminary data.</text>
</comment>
<evidence type="ECO:0000256" key="3">
    <source>
        <dbReference type="ARBA" id="ARBA00034247"/>
    </source>
</evidence>
<dbReference type="RefSeq" id="WP_179929176.1">
    <property type="nucleotide sequence ID" value="NZ_JACCDF010000002.1"/>
</dbReference>
<comment type="cofactor">
    <cofactor evidence="1">
        <name>Mg(2+)</name>
        <dbReference type="ChEBI" id="CHEBI:18420"/>
    </cofactor>
</comment>
<dbReference type="Proteomes" id="UP000586119">
    <property type="component" value="Unassembled WGS sequence"/>
</dbReference>
<feature type="transmembrane region" description="Helical" evidence="4">
    <location>
        <begin position="58"/>
        <end position="75"/>
    </location>
</feature>
<organism evidence="6 7">
    <name type="scientific">Vreelandella salicampi</name>
    <dbReference type="NCBI Taxonomy" id="1449798"/>
    <lineage>
        <taxon>Bacteria</taxon>
        <taxon>Pseudomonadati</taxon>
        <taxon>Pseudomonadota</taxon>
        <taxon>Gammaproteobacteria</taxon>
        <taxon>Oceanospirillales</taxon>
        <taxon>Halomonadaceae</taxon>
        <taxon>Vreelandella</taxon>
    </lineage>
</organism>
<dbReference type="PANTHER" id="PTHR45138:SF9">
    <property type="entry name" value="DIGUANYLATE CYCLASE DGCM-RELATED"/>
    <property type="match status" value="1"/>
</dbReference>
<feature type="transmembrane region" description="Helical" evidence="4">
    <location>
        <begin position="118"/>
        <end position="138"/>
    </location>
</feature>
<evidence type="ECO:0000256" key="4">
    <source>
        <dbReference type="SAM" id="Phobius"/>
    </source>
</evidence>
<dbReference type="FunFam" id="3.30.70.270:FF:000001">
    <property type="entry name" value="Diguanylate cyclase domain protein"/>
    <property type="match status" value="1"/>
</dbReference>
<keyword evidence="4" id="KW-0472">Membrane</keyword>
<dbReference type="Gene3D" id="3.30.70.270">
    <property type="match status" value="1"/>
</dbReference>
<dbReference type="EMBL" id="JACCDF010000002">
    <property type="protein sequence ID" value="NYS59831.1"/>
    <property type="molecule type" value="Genomic_DNA"/>
</dbReference>
<feature type="transmembrane region" description="Helical" evidence="4">
    <location>
        <begin position="144"/>
        <end position="163"/>
    </location>
</feature>
<accession>A0A7Z0LIX4</accession>
<feature type="transmembrane region" description="Helical" evidence="4">
    <location>
        <begin position="87"/>
        <end position="106"/>
    </location>
</feature>
<dbReference type="GO" id="GO:0043709">
    <property type="term" value="P:cell adhesion involved in single-species biofilm formation"/>
    <property type="evidence" value="ECO:0007669"/>
    <property type="project" value="TreeGrafter"/>
</dbReference>